<organism evidence="15 16">
    <name type="scientific">Pseudooceanicola pacificus</name>
    <dbReference type="NCBI Taxonomy" id="2676438"/>
    <lineage>
        <taxon>Bacteria</taxon>
        <taxon>Pseudomonadati</taxon>
        <taxon>Pseudomonadota</taxon>
        <taxon>Alphaproteobacteria</taxon>
        <taxon>Rhodobacterales</taxon>
        <taxon>Paracoccaceae</taxon>
        <taxon>Pseudooceanicola</taxon>
    </lineage>
</organism>
<dbReference type="PANTHER" id="PTHR13285">
    <property type="entry name" value="ACYLTRANSFERASE"/>
    <property type="match status" value="1"/>
</dbReference>
<keyword evidence="5 13" id="KW-1003">Cell membrane</keyword>
<keyword evidence="7 14" id="KW-0812">Transmembrane</keyword>
<reference evidence="15 16" key="1">
    <citation type="submission" date="2019-11" db="EMBL/GenBank/DDBJ databases">
        <title>Pseudooceanicola pacifica sp. nov., isolated from deep-sea sediment of the Pacific Ocean.</title>
        <authorList>
            <person name="Lyu L."/>
        </authorList>
    </citation>
    <scope>NUCLEOTIDE SEQUENCE [LARGE SCALE GENOMIC DNA]</scope>
    <source>
        <strain evidence="15 16">216_PA32_1</strain>
    </source>
</reference>
<dbReference type="InterPro" id="IPR004299">
    <property type="entry name" value="MBOAT_fam"/>
</dbReference>
<dbReference type="Pfam" id="PF03062">
    <property type="entry name" value="MBOAT"/>
    <property type="match status" value="1"/>
</dbReference>
<feature type="transmembrane region" description="Helical" evidence="14">
    <location>
        <begin position="359"/>
        <end position="377"/>
    </location>
</feature>
<dbReference type="GO" id="GO:0016746">
    <property type="term" value="F:acyltransferase activity"/>
    <property type="evidence" value="ECO:0007669"/>
    <property type="project" value="UniProtKB-KW"/>
</dbReference>
<gene>
    <name evidence="15" type="ORF">GLS40_02930</name>
</gene>
<dbReference type="GO" id="GO:0042121">
    <property type="term" value="P:alginic acid biosynthetic process"/>
    <property type="evidence" value="ECO:0007669"/>
    <property type="project" value="UniProtKB-KW"/>
</dbReference>
<keyword evidence="6 13" id="KW-0808">Transferase</keyword>
<evidence type="ECO:0000256" key="8">
    <source>
        <dbReference type="ARBA" id="ARBA00022841"/>
    </source>
</evidence>
<evidence type="ECO:0000256" key="3">
    <source>
        <dbReference type="ARBA" id="ARBA00010323"/>
    </source>
</evidence>
<comment type="pathway">
    <text evidence="2">Glycan biosynthesis; alginate biosynthesis.</text>
</comment>
<evidence type="ECO:0000256" key="2">
    <source>
        <dbReference type="ARBA" id="ARBA00005182"/>
    </source>
</evidence>
<dbReference type="PIRSF" id="PIRSF016636">
    <property type="entry name" value="AlgI_DltB"/>
    <property type="match status" value="1"/>
</dbReference>
<keyword evidence="9 14" id="KW-1133">Transmembrane helix</keyword>
<comment type="caution">
    <text evidence="15">The sequence shown here is derived from an EMBL/GenBank/DDBJ whole genome shotgun (WGS) entry which is preliminary data.</text>
</comment>
<evidence type="ECO:0000256" key="4">
    <source>
        <dbReference type="ARBA" id="ARBA00016084"/>
    </source>
</evidence>
<dbReference type="InterPro" id="IPR028362">
    <property type="entry name" value="AlgI"/>
</dbReference>
<sequence>MLFSSPEFIFVFLPAAFAVYFALVHAGLDVAGRGCLVIANLVFYAWWNSAYLLLLMISVLFNYSLGSELGRMHRKGSIRAARVVLTFGIAANLGALGYFKYADFLMENYATATGGSHVALNILLPLAISFFTFQQIAYLVDSYRGQTLEYDLMNYALFVSFFPQLIAGPIVHHSEMMRQFGDSRNHRMIPGNITVGLIIFAIGLFKKVAIADTFATWADAGFDGTGPLDFFGAWAASLSYTFQLYFDFSGYCDMAYGAAMLFNIRLPLNFLSPYKSLDIQDFWRRWHITLGRFLRDYVYIPLGGNRAGEARVLSNLIVTFTLGGLWHGASWMFVIWGLMHGVALAAHRVWRGAGLRMPRPLAWLVTFLFVNLAWVFFRATDMASAKRVLWGMVDIGSIRRTTLDSLPTESLAWAGKGMDWLLAVSPPALAVQAPVYAALLLGFALIACRNPYQFVTDHPSNAMTLGAGLLFAIGIYVMLGSTSTVFLYFNF</sequence>
<evidence type="ECO:0000256" key="5">
    <source>
        <dbReference type="ARBA" id="ARBA00022475"/>
    </source>
</evidence>
<evidence type="ECO:0000256" key="10">
    <source>
        <dbReference type="ARBA" id="ARBA00023136"/>
    </source>
</evidence>
<dbReference type="InterPro" id="IPR051085">
    <property type="entry name" value="MB_O-acyltransferase"/>
</dbReference>
<keyword evidence="8" id="KW-0016">Alginate biosynthesis</keyword>
<feature type="transmembrane region" description="Helical" evidence="14">
    <location>
        <begin position="420"/>
        <end position="447"/>
    </location>
</feature>
<feature type="transmembrane region" description="Helical" evidence="14">
    <location>
        <begin position="81"/>
        <end position="99"/>
    </location>
</feature>
<accession>A0A844VZV9</accession>
<evidence type="ECO:0000256" key="1">
    <source>
        <dbReference type="ARBA" id="ARBA00004651"/>
    </source>
</evidence>
<evidence type="ECO:0000256" key="6">
    <source>
        <dbReference type="ARBA" id="ARBA00022679"/>
    </source>
</evidence>
<keyword evidence="10 13" id="KW-0472">Membrane</keyword>
<dbReference type="RefSeq" id="WP_160381093.1">
    <property type="nucleotide sequence ID" value="NZ_WNXQ01000001.1"/>
</dbReference>
<name>A0A844VZV9_9RHOB</name>
<proteinExistence type="inferred from homology"/>
<evidence type="ECO:0000256" key="11">
    <source>
        <dbReference type="ARBA" id="ARBA00023315"/>
    </source>
</evidence>
<evidence type="ECO:0000256" key="14">
    <source>
        <dbReference type="SAM" id="Phobius"/>
    </source>
</evidence>
<feature type="transmembrane region" description="Helical" evidence="14">
    <location>
        <begin position="467"/>
        <end position="489"/>
    </location>
</feature>
<feature type="transmembrane region" description="Helical" evidence="14">
    <location>
        <begin position="119"/>
        <end position="140"/>
    </location>
</feature>
<dbReference type="PIRSF" id="PIRSF500217">
    <property type="entry name" value="AlgI"/>
    <property type="match status" value="1"/>
</dbReference>
<dbReference type="Proteomes" id="UP000443843">
    <property type="component" value="Unassembled WGS sequence"/>
</dbReference>
<comment type="similarity">
    <text evidence="3 13">Belongs to the membrane-bound acyltransferase family.</text>
</comment>
<dbReference type="GO" id="GO:0005886">
    <property type="term" value="C:plasma membrane"/>
    <property type="evidence" value="ECO:0007669"/>
    <property type="project" value="UniProtKB-SubCell"/>
</dbReference>
<evidence type="ECO:0000256" key="7">
    <source>
        <dbReference type="ARBA" id="ARBA00022692"/>
    </source>
</evidence>
<dbReference type="PANTHER" id="PTHR13285:SF23">
    <property type="entry name" value="TEICHOIC ACID D-ALANYLTRANSFERASE"/>
    <property type="match status" value="1"/>
</dbReference>
<feature type="transmembrane region" description="Helical" evidence="14">
    <location>
        <begin position="152"/>
        <end position="172"/>
    </location>
</feature>
<dbReference type="AlphaFoldDB" id="A0A844VZV9"/>
<feature type="transmembrane region" description="Helical" evidence="14">
    <location>
        <begin position="316"/>
        <end position="339"/>
    </location>
</feature>
<evidence type="ECO:0000256" key="12">
    <source>
        <dbReference type="ARBA" id="ARBA00031030"/>
    </source>
</evidence>
<evidence type="ECO:0000313" key="16">
    <source>
        <dbReference type="Proteomes" id="UP000443843"/>
    </source>
</evidence>
<feature type="transmembrane region" description="Helical" evidence="14">
    <location>
        <begin position="188"/>
        <end position="205"/>
    </location>
</feature>
<evidence type="ECO:0000256" key="13">
    <source>
        <dbReference type="PIRNR" id="PIRNR016636"/>
    </source>
</evidence>
<dbReference type="InterPro" id="IPR024194">
    <property type="entry name" value="Ac/AlaTfrase_AlgI/DltB"/>
</dbReference>
<feature type="transmembrane region" description="Helical" evidence="14">
    <location>
        <begin position="36"/>
        <end position="61"/>
    </location>
</feature>
<evidence type="ECO:0000313" key="15">
    <source>
        <dbReference type="EMBL" id="MWB76977.1"/>
    </source>
</evidence>
<keyword evidence="11 13" id="KW-0012">Acyltransferase</keyword>
<protein>
    <recommendedName>
        <fullName evidence="4">Probable alginate O-acetylase AlgI</fullName>
    </recommendedName>
    <alternativeName>
        <fullName evidence="12">Alginate biosynthesis protein AlgI</fullName>
    </alternativeName>
</protein>
<keyword evidence="16" id="KW-1185">Reference proteome</keyword>
<comment type="subcellular location">
    <subcellularLocation>
        <location evidence="1">Cell membrane</location>
        <topology evidence="1">Multi-pass membrane protein</topology>
    </subcellularLocation>
</comment>
<dbReference type="EMBL" id="WNXQ01000001">
    <property type="protein sequence ID" value="MWB76977.1"/>
    <property type="molecule type" value="Genomic_DNA"/>
</dbReference>
<evidence type="ECO:0000256" key="9">
    <source>
        <dbReference type="ARBA" id="ARBA00022989"/>
    </source>
</evidence>